<organism evidence="2 3">
    <name type="scientific">Candidatus Collierbacteria bacterium RIFOXYA2_FULL_46_10</name>
    <dbReference type="NCBI Taxonomy" id="1817726"/>
    <lineage>
        <taxon>Bacteria</taxon>
        <taxon>Candidatus Collieribacteriota</taxon>
    </lineage>
</organism>
<dbReference type="Pfam" id="PF01797">
    <property type="entry name" value="Y1_Tnp"/>
    <property type="match status" value="1"/>
</dbReference>
<proteinExistence type="predicted"/>
<dbReference type="SMART" id="SM01321">
    <property type="entry name" value="Y1_Tnp"/>
    <property type="match status" value="1"/>
</dbReference>
<name>A0A1F5F648_9BACT</name>
<dbReference type="InterPro" id="IPR002686">
    <property type="entry name" value="Transposase_17"/>
</dbReference>
<dbReference type="PANTHER" id="PTHR34322">
    <property type="entry name" value="TRANSPOSASE, Y1_TNP DOMAIN-CONTAINING"/>
    <property type="match status" value="1"/>
</dbReference>
<sequence>MPAKNIVKQYVEGGYYHVYNRGVEKREIFLDEEDYKKFIGYLKLYLSSPTLQGSTLKDEFNRTIPPSRALNNFSQEIELVAYCLMPNHFHLLLKQITQRGMASFMQSLFTKYVMYFNRKYHRVGALFQGTYKTVKVDSEEQLKYLSKYIHRNPLPERPTRLHLEGLKDYKYSSYGNYLGLFKQPWIKPADVLYSFSRTNDFLSYKSFVEETGDVEIIYNEMIDLDY</sequence>
<evidence type="ECO:0000313" key="3">
    <source>
        <dbReference type="Proteomes" id="UP000176191"/>
    </source>
</evidence>
<comment type="caution">
    <text evidence="2">The sequence shown here is derived from an EMBL/GenBank/DDBJ whole genome shotgun (WGS) entry which is preliminary data.</text>
</comment>
<dbReference type="AlphaFoldDB" id="A0A1F5F648"/>
<dbReference type="Gene3D" id="3.30.70.1290">
    <property type="entry name" value="Transposase IS200-like"/>
    <property type="match status" value="1"/>
</dbReference>
<dbReference type="GO" id="GO:0006313">
    <property type="term" value="P:DNA transposition"/>
    <property type="evidence" value="ECO:0007669"/>
    <property type="project" value="InterPro"/>
</dbReference>
<dbReference type="InterPro" id="IPR036515">
    <property type="entry name" value="Transposase_17_sf"/>
</dbReference>
<dbReference type="PANTHER" id="PTHR34322:SF2">
    <property type="entry name" value="TRANSPOSASE IS200-LIKE DOMAIN-CONTAINING PROTEIN"/>
    <property type="match status" value="1"/>
</dbReference>
<evidence type="ECO:0000259" key="1">
    <source>
        <dbReference type="SMART" id="SM01321"/>
    </source>
</evidence>
<reference evidence="2 3" key="1">
    <citation type="journal article" date="2016" name="Nat. Commun.">
        <title>Thousands of microbial genomes shed light on interconnected biogeochemical processes in an aquifer system.</title>
        <authorList>
            <person name="Anantharaman K."/>
            <person name="Brown C.T."/>
            <person name="Hug L.A."/>
            <person name="Sharon I."/>
            <person name="Castelle C.J."/>
            <person name="Probst A.J."/>
            <person name="Thomas B.C."/>
            <person name="Singh A."/>
            <person name="Wilkins M.J."/>
            <person name="Karaoz U."/>
            <person name="Brodie E.L."/>
            <person name="Williams K.H."/>
            <person name="Hubbard S.S."/>
            <person name="Banfield J.F."/>
        </authorList>
    </citation>
    <scope>NUCLEOTIDE SEQUENCE [LARGE SCALE GENOMIC DNA]</scope>
</reference>
<feature type="domain" description="Transposase IS200-like" evidence="1">
    <location>
        <begin position="11"/>
        <end position="152"/>
    </location>
</feature>
<dbReference type="Proteomes" id="UP000176191">
    <property type="component" value="Unassembled WGS sequence"/>
</dbReference>
<dbReference type="GO" id="GO:0003677">
    <property type="term" value="F:DNA binding"/>
    <property type="evidence" value="ECO:0007669"/>
    <property type="project" value="InterPro"/>
</dbReference>
<gene>
    <name evidence="2" type="ORF">A2228_01305</name>
</gene>
<evidence type="ECO:0000313" key="2">
    <source>
        <dbReference type="EMBL" id="OGD75112.1"/>
    </source>
</evidence>
<accession>A0A1F5F648</accession>
<dbReference type="EMBL" id="MFAK01000015">
    <property type="protein sequence ID" value="OGD75112.1"/>
    <property type="molecule type" value="Genomic_DNA"/>
</dbReference>
<dbReference type="SUPFAM" id="SSF143422">
    <property type="entry name" value="Transposase IS200-like"/>
    <property type="match status" value="1"/>
</dbReference>
<dbReference type="GO" id="GO:0004803">
    <property type="term" value="F:transposase activity"/>
    <property type="evidence" value="ECO:0007669"/>
    <property type="project" value="InterPro"/>
</dbReference>
<protein>
    <recommendedName>
        <fullName evidence="1">Transposase IS200-like domain-containing protein</fullName>
    </recommendedName>
</protein>